<sequence>MAVLFTEFEKAKDQQAKLMERTEYQLVSEMSFGFPIRTIGRLENAPGVKALMTRAIKLANNRSDVVVQSAAGRRILSWRRRVSRFVVSKRFVNCGVAATVANIVVLAVDHHDIPVSTKQACEIVNFTFMMYFGVESALKIFGMGFTRFWRDKFNRFDLLTFVMGVIEAAVNPPSFVDGTVGSSGFFTAFRAARVFKLARMWKSLNQLLSAILQSLGEILNFMLFLVLFLLIFSLVGMELFATRYQFNPDNYSMPFNNSNPQTRLHRSNFDSLPWAAFTVFQLLTYDNFPAVMYDGWISVGAWSPVYVSIVIVLGVFIVMNMFSAILVQSVMDGNGDVLSEPSDDDDFAVDSQSNGTSSVTSPSSTNGNDHRRTSIGLKSARITKKAMRKLLRLHLLHAFQPPRHHAHGPPAHLVHGGKSLFLFSHKNPVRLFCCRLLNRREYTWVMSTIIFVSCVGTALDSPLQDSTTGLGLVLDTSNLVFAVLFSIEMALNVIARGLLFGPDAFVKDSWRLLDGFIVFVSHMFKDT</sequence>
<dbReference type="PANTHER" id="PTHR10037">
    <property type="entry name" value="VOLTAGE-GATED CATION CHANNEL CALCIUM AND SODIUM"/>
    <property type="match status" value="1"/>
</dbReference>
<feature type="compositionally biased region" description="Low complexity" evidence="5">
    <location>
        <begin position="351"/>
        <end position="367"/>
    </location>
</feature>
<evidence type="ECO:0000256" key="1">
    <source>
        <dbReference type="ARBA" id="ARBA00004141"/>
    </source>
</evidence>
<dbReference type="Gene3D" id="1.10.287.70">
    <property type="match status" value="1"/>
</dbReference>
<feature type="transmembrane region" description="Helical" evidence="6">
    <location>
        <begin position="479"/>
        <end position="499"/>
    </location>
</feature>
<evidence type="ECO:0000256" key="5">
    <source>
        <dbReference type="SAM" id="MobiDB-lite"/>
    </source>
</evidence>
<feature type="transmembrane region" description="Helical" evidence="6">
    <location>
        <begin position="128"/>
        <end position="149"/>
    </location>
</feature>
<proteinExistence type="predicted"/>
<dbReference type="GO" id="GO:0005248">
    <property type="term" value="F:voltage-gated sodium channel activity"/>
    <property type="evidence" value="ECO:0007669"/>
    <property type="project" value="TreeGrafter"/>
</dbReference>
<evidence type="ECO:0000259" key="7">
    <source>
        <dbReference type="Pfam" id="PF00520"/>
    </source>
</evidence>
<dbReference type="GO" id="GO:0001518">
    <property type="term" value="C:voltage-gated sodium channel complex"/>
    <property type="evidence" value="ECO:0007669"/>
    <property type="project" value="TreeGrafter"/>
</dbReference>
<keyword evidence="2 6" id="KW-0812">Transmembrane</keyword>
<dbReference type="InterPro" id="IPR027359">
    <property type="entry name" value="Volt_channel_dom_sf"/>
</dbReference>
<reference evidence="8" key="1">
    <citation type="submission" date="2013-12" db="EMBL/GenBank/DDBJ databases">
        <title>The Genome Sequence of Aphanomyces invadans NJM9701.</title>
        <authorList>
            <consortium name="The Broad Institute Genomics Platform"/>
            <person name="Russ C."/>
            <person name="Tyler B."/>
            <person name="van West P."/>
            <person name="Dieguez-Uribeondo J."/>
            <person name="Young S.K."/>
            <person name="Zeng Q."/>
            <person name="Gargeya S."/>
            <person name="Fitzgerald M."/>
            <person name="Abouelleil A."/>
            <person name="Alvarado L."/>
            <person name="Chapman S.B."/>
            <person name="Gainer-Dewar J."/>
            <person name="Goldberg J."/>
            <person name="Griggs A."/>
            <person name="Gujja S."/>
            <person name="Hansen M."/>
            <person name="Howarth C."/>
            <person name="Imamovic A."/>
            <person name="Ireland A."/>
            <person name="Larimer J."/>
            <person name="McCowan C."/>
            <person name="Murphy C."/>
            <person name="Pearson M."/>
            <person name="Poon T.W."/>
            <person name="Priest M."/>
            <person name="Roberts A."/>
            <person name="Saif S."/>
            <person name="Shea T."/>
            <person name="Sykes S."/>
            <person name="Wortman J."/>
            <person name="Nusbaum C."/>
            <person name="Birren B."/>
        </authorList>
    </citation>
    <scope>NUCLEOTIDE SEQUENCE [LARGE SCALE GENOMIC DNA]</scope>
    <source>
        <strain evidence="8">NJM9701</strain>
    </source>
</reference>
<dbReference type="Pfam" id="PF00520">
    <property type="entry name" value="Ion_trans"/>
    <property type="match status" value="2"/>
</dbReference>
<feature type="transmembrane region" description="Helical" evidence="6">
    <location>
        <begin position="90"/>
        <end position="108"/>
    </location>
</feature>
<dbReference type="Gene3D" id="1.20.120.350">
    <property type="entry name" value="Voltage-gated potassium channels. Chain C"/>
    <property type="match status" value="2"/>
</dbReference>
<dbReference type="InterPro" id="IPR043203">
    <property type="entry name" value="VGCC_Ca_Na"/>
</dbReference>
<evidence type="ECO:0000256" key="2">
    <source>
        <dbReference type="ARBA" id="ARBA00022692"/>
    </source>
</evidence>
<evidence type="ECO:0000256" key="4">
    <source>
        <dbReference type="ARBA" id="ARBA00023136"/>
    </source>
</evidence>
<dbReference type="RefSeq" id="XP_008872575.1">
    <property type="nucleotide sequence ID" value="XM_008874353.1"/>
</dbReference>
<dbReference type="STRING" id="157072.A0A024U0K2"/>
<keyword evidence="4 6" id="KW-0472">Membrane</keyword>
<dbReference type="VEuPathDB" id="FungiDB:H310_08551"/>
<name>A0A024U0K2_9STRA</name>
<feature type="region of interest" description="Disordered" evidence="5">
    <location>
        <begin position="342"/>
        <end position="374"/>
    </location>
</feature>
<evidence type="ECO:0000313" key="8">
    <source>
        <dbReference type="EMBL" id="ETV99147.1"/>
    </source>
</evidence>
<evidence type="ECO:0000256" key="3">
    <source>
        <dbReference type="ARBA" id="ARBA00022989"/>
    </source>
</evidence>
<accession>A0A024U0K2</accession>
<feature type="transmembrane region" description="Helical" evidence="6">
    <location>
        <begin position="442"/>
        <end position="459"/>
    </location>
</feature>
<dbReference type="AlphaFoldDB" id="A0A024U0K2"/>
<protein>
    <recommendedName>
        <fullName evidence="7">Ion transport domain-containing protein</fullName>
    </recommendedName>
</protein>
<dbReference type="PANTHER" id="PTHR10037:SF62">
    <property type="entry name" value="SODIUM CHANNEL PROTEIN 60E"/>
    <property type="match status" value="1"/>
</dbReference>
<dbReference type="GeneID" id="20085601"/>
<dbReference type="OrthoDB" id="431720at2759"/>
<gene>
    <name evidence="8" type="ORF">H310_08551</name>
</gene>
<dbReference type="EMBL" id="KI913968">
    <property type="protein sequence ID" value="ETV99147.1"/>
    <property type="molecule type" value="Genomic_DNA"/>
</dbReference>
<evidence type="ECO:0000256" key="6">
    <source>
        <dbReference type="SAM" id="Phobius"/>
    </source>
</evidence>
<feature type="transmembrane region" description="Helical" evidence="6">
    <location>
        <begin position="305"/>
        <end position="327"/>
    </location>
</feature>
<dbReference type="InterPro" id="IPR005821">
    <property type="entry name" value="Ion_trans_dom"/>
</dbReference>
<feature type="transmembrane region" description="Helical" evidence="6">
    <location>
        <begin position="218"/>
        <end position="241"/>
    </location>
</feature>
<comment type="subcellular location">
    <subcellularLocation>
        <location evidence="1">Membrane</location>
        <topology evidence="1">Multi-pass membrane protein</topology>
    </subcellularLocation>
</comment>
<dbReference type="SUPFAM" id="SSF81324">
    <property type="entry name" value="Voltage-gated potassium channels"/>
    <property type="match status" value="2"/>
</dbReference>
<dbReference type="eggNOG" id="KOG2301">
    <property type="taxonomic scope" value="Eukaryota"/>
</dbReference>
<keyword evidence="3 6" id="KW-1133">Transmembrane helix</keyword>
<feature type="domain" description="Ion transport" evidence="7">
    <location>
        <begin position="442"/>
        <end position="521"/>
    </location>
</feature>
<organism evidence="8">
    <name type="scientific">Aphanomyces invadans</name>
    <dbReference type="NCBI Taxonomy" id="157072"/>
    <lineage>
        <taxon>Eukaryota</taxon>
        <taxon>Sar</taxon>
        <taxon>Stramenopiles</taxon>
        <taxon>Oomycota</taxon>
        <taxon>Saprolegniomycetes</taxon>
        <taxon>Saprolegniales</taxon>
        <taxon>Verrucalvaceae</taxon>
        <taxon>Aphanomyces</taxon>
    </lineage>
</organism>
<feature type="domain" description="Ion transport" evidence="7">
    <location>
        <begin position="92"/>
        <end position="330"/>
    </location>
</feature>